<keyword evidence="3" id="KW-1185">Reference proteome</keyword>
<feature type="non-terminal residue" evidence="2">
    <location>
        <position position="1"/>
    </location>
</feature>
<dbReference type="OrthoDB" id="10362505at2759"/>
<dbReference type="EMBL" id="SEYY01004400">
    <property type="protein sequence ID" value="KAB7503803.1"/>
    <property type="molecule type" value="Genomic_DNA"/>
</dbReference>
<dbReference type="AlphaFoldDB" id="A0A5N5TAW1"/>
<comment type="caution">
    <text evidence="2">The sequence shown here is derived from an EMBL/GenBank/DDBJ whole genome shotgun (WGS) entry which is preliminary data.</text>
</comment>
<gene>
    <name evidence="2" type="ORF">Anas_12310</name>
</gene>
<feature type="region of interest" description="Disordered" evidence="1">
    <location>
        <begin position="147"/>
        <end position="182"/>
    </location>
</feature>
<reference evidence="2 3" key="1">
    <citation type="journal article" date="2019" name="PLoS Biol.">
        <title>Sex chromosomes control vertical transmission of feminizing Wolbachia symbionts in an isopod.</title>
        <authorList>
            <person name="Becking T."/>
            <person name="Chebbi M.A."/>
            <person name="Giraud I."/>
            <person name="Moumen B."/>
            <person name="Laverre T."/>
            <person name="Caubet Y."/>
            <person name="Peccoud J."/>
            <person name="Gilbert C."/>
            <person name="Cordaux R."/>
        </authorList>
    </citation>
    <scope>NUCLEOTIDE SEQUENCE [LARGE SCALE GENOMIC DNA]</scope>
    <source>
        <strain evidence="2">ANa2</strain>
        <tissue evidence="2">Whole body excluding digestive tract and cuticle</tissue>
    </source>
</reference>
<sequence length="182" mass="21060">VLNIEYKSCIFIKDFKWKLEIRSYKAYKPWPNCTHHLSDENHQRFVEIVSERSQLSLPFVKTILISLNKVIANILVALNEFLRRDSLHTVEYVQRFLTTISLRHQLPQDIVAIPLQSLISNMAEDNRLANIFRQLLRPIGVPSSSQVEENVLIPTDSGDSQNQTQPSQSPEEETMSETKELE</sequence>
<evidence type="ECO:0000313" key="2">
    <source>
        <dbReference type="EMBL" id="KAB7503803.1"/>
    </source>
</evidence>
<accession>A0A5N5TAW1</accession>
<protein>
    <submittedName>
        <fullName evidence="2">Uncharacterized protein</fullName>
    </submittedName>
</protein>
<proteinExistence type="predicted"/>
<dbReference type="Proteomes" id="UP000326759">
    <property type="component" value="Unassembled WGS sequence"/>
</dbReference>
<feature type="compositionally biased region" description="Polar residues" evidence="1">
    <location>
        <begin position="157"/>
        <end position="169"/>
    </location>
</feature>
<organism evidence="2 3">
    <name type="scientific">Armadillidium nasatum</name>
    <dbReference type="NCBI Taxonomy" id="96803"/>
    <lineage>
        <taxon>Eukaryota</taxon>
        <taxon>Metazoa</taxon>
        <taxon>Ecdysozoa</taxon>
        <taxon>Arthropoda</taxon>
        <taxon>Crustacea</taxon>
        <taxon>Multicrustacea</taxon>
        <taxon>Malacostraca</taxon>
        <taxon>Eumalacostraca</taxon>
        <taxon>Peracarida</taxon>
        <taxon>Isopoda</taxon>
        <taxon>Oniscidea</taxon>
        <taxon>Crinocheta</taxon>
        <taxon>Armadillidiidae</taxon>
        <taxon>Armadillidium</taxon>
    </lineage>
</organism>
<name>A0A5N5TAW1_9CRUS</name>
<evidence type="ECO:0000256" key="1">
    <source>
        <dbReference type="SAM" id="MobiDB-lite"/>
    </source>
</evidence>
<evidence type="ECO:0000313" key="3">
    <source>
        <dbReference type="Proteomes" id="UP000326759"/>
    </source>
</evidence>